<accession>A0A8S3UK83</accession>
<evidence type="ECO:0000313" key="1">
    <source>
        <dbReference type="EMBL" id="CAG2245986.1"/>
    </source>
</evidence>
<dbReference type="AlphaFoldDB" id="A0A8S3UK83"/>
<proteinExistence type="predicted"/>
<protein>
    <submittedName>
        <fullName evidence="1">Uncharacterized protein</fullName>
    </submittedName>
</protein>
<dbReference type="GO" id="GO:0004637">
    <property type="term" value="F:phosphoribosylamine-glycine ligase activity"/>
    <property type="evidence" value="ECO:0007669"/>
    <property type="project" value="InterPro"/>
</dbReference>
<dbReference type="OrthoDB" id="10225172at2759"/>
<dbReference type="InterPro" id="IPR000115">
    <property type="entry name" value="PRibGlycinamide_synth"/>
</dbReference>
<evidence type="ECO:0000313" key="2">
    <source>
        <dbReference type="Proteomes" id="UP000683360"/>
    </source>
</evidence>
<dbReference type="Proteomes" id="UP000683360">
    <property type="component" value="Unassembled WGS sequence"/>
</dbReference>
<sequence length="368" mass="40012">MPTDINRLDKIKEEKNNCAEEERTNRLSALQNIVLEEFLDGAEISVLERQHFPSEDDFSASIIKCLKKAGINFLICVESSLTGVLKRLILTKNGGPKVVNMTCKFRDPETPERTNRLSALQNIVLEEFLDGAEISVLERQHFPSEEDFSTSIIKCLKKAGINFLICVESSLTGVLCARLILTKNGGPKVVNMTCKFRDPETPVLERQHFPSEEDFSTSIIKCLKKAGINFLICVESSLTEELNLEFEGLTGETVNDVMVLTGKEINLENVRMLLHFSILQAQANLVGAPKGKALRESSNALPRSSGSGSTEGFSFIATTSSTGKSTRDGVLIASTGLANTGVSLTSAGSAVSCSRLLTDTSNVSGIDN</sequence>
<name>A0A8S3UK83_MYTED</name>
<dbReference type="PANTHER" id="PTHR43472">
    <property type="entry name" value="PHOSPHORIBOSYLAMINE--GLYCINE LIGASE"/>
    <property type="match status" value="1"/>
</dbReference>
<organism evidence="1 2">
    <name type="scientific">Mytilus edulis</name>
    <name type="common">Blue mussel</name>
    <dbReference type="NCBI Taxonomy" id="6550"/>
    <lineage>
        <taxon>Eukaryota</taxon>
        <taxon>Metazoa</taxon>
        <taxon>Spiralia</taxon>
        <taxon>Lophotrochozoa</taxon>
        <taxon>Mollusca</taxon>
        <taxon>Bivalvia</taxon>
        <taxon>Autobranchia</taxon>
        <taxon>Pteriomorphia</taxon>
        <taxon>Mytilida</taxon>
        <taxon>Mytiloidea</taxon>
        <taxon>Mytilidae</taxon>
        <taxon>Mytilinae</taxon>
        <taxon>Mytilus</taxon>
    </lineage>
</organism>
<dbReference type="PANTHER" id="PTHR43472:SF1">
    <property type="entry name" value="PHOSPHORIBOSYLAMINE--GLYCINE LIGASE, CHLOROPLASTIC"/>
    <property type="match status" value="1"/>
</dbReference>
<dbReference type="GO" id="GO:0009113">
    <property type="term" value="P:purine nucleobase biosynthetic process"/>
    <property type="evidence" value="ECO:0007669"/>
    <property type="project" value="InterPro"/>
</dbReference>
<keyword evidence="2" id="KW-1185">Reference proteome</keyword>
<gene>
    <name evidence="1" type="ORF">MEDL_57975</name>
</gene>
<dbReference type="EMBL" id="CAJPWZ010002812">
    <property type="protein sequence ID" value="CAG2245986.1"/>
    <property type="molecule type" value="Genomic_DNA"/>
</dbReference>
<dbReference type="Gene3D" id="3.30.470.20">
    <property type="entry name" value="ATP-grasp fold, B domain"/>
    <property type="match status" value="1"/>
</dbReference>
<comment type="caution">
    <text evidence="1">The sequence shown here is derived from an EMBL/GenBank/DDBJ whole genome shotgun (WGS) entry which is preliminary data.</text>
</comment>
<reference evidence="1" key="1">
    <citation type="submission" date="2021-03" db="EMBL/GenBank/DDBJ databases">
        <authorList>
            <person name="Bekaert M."/>
        </authorList>
    </citation>
    <scope>NUCLEOTIDE SEQUENCE</scope>
</reference>